<reference evidence="2" key="1">
    <citation type="journal article" date="2023" name="G3 (Bethesda)">
        <title>Whole genome assembly and annotation of the endangered Caribbean coral Acropora cervicornis.</title>
        <authorList>
            <person name="Selwyn J.D."/>
            <person name="Vollmer S.V."/>
        </authorList>
    </citation>
    <scope>NUCLEOTIDE SEQUENCE</scope>
    <source>
        <strain evidence="2">K2</strain>
    </source>
</reference>
<proteinExistence type="predicted"/>
<reference evidence="2" key="2">
    <citation type="journal article" date="2023" name="Science">
        <title>Genomic signatures of disease resistance in endangered staghorn corals.</title>
        <authorList>
            <person name="Vollmer S.V."/>
            <person name="Selwyn J.D."/>
            <person name="Despard B.A."/>
            <person name="Roesel C.L."/>
        </authorList>
    </citation>
    <scope>NUCLEOTIDE SEQUENCE</scope>
    <source>
        <strain evidence="2">K2</strain>
    </source>
</reference>
<evidence type="ECO:0000313" key="2">
    <source>
        <dbReference type="EMBL" id="KAK2557753.1"/>
    </source>
</evidence>
<feature type="compositionally biased region" description="Polar residues" evidence="1">
    <location>
        <begin position="78"/>
        <end position="90"/>
    </location>
</feature>
<protein>
    <submittedName>
        <fullName evidence="2">Uncharacterized protein</fullName>
    </submittedName>
</protein>
<sequence>MNAVDAILTDTFSSTMQIDATFYHHFLEAHRKLFFISNESSAACGVVGMKSYPDRVKRCYDPMRPDVTTSFLCRSLNRKSTPSGLSQSGNLKCKKAAL</sequence>
<gene>
    <name evidence="2" type="ORF">P5673_020118</name>
</gene>
<accession>A0AAD9QAI6</accession>
<dbReference type="EMBL" id="JARQWQ010000048">
    <property type="protein sequence ID" value="KAK2557753.1"/>
    <property type="molecule type" value="Genomic_DNA"/>
</dbReference>
<comment type="caution">
    <text evidence="2">The sequence shown here is derived from an EMBL/GenBank/DDBJ whole genome shotgun (WGS) entry which is preliminary data.</text>
</comment>
<feature type="region of interest" description="Disordered" evidence="1">
    <location>
        <begin position="78"/>
        <end position="98"/>
    </location>
</feature>
<evidence type="ECO:0000256" key="1">
    <source>
        <dbReference type="SAM" id="MobiDB-lite"/>
    </source>
</evidence>
<organism evidence="2 3">
    <name type="scientific">Acropora cervicornis</name>
    <name type="common">Staghorn coral</name>
    <dbReference type="NCBI Taxonomy" id="6130"/>
    <lineage>
        <taxon>Eukaryota</taxon>
        <taxon>Metazoa</taxon>
        <taxon>Cnidaria</taxon>
        <taxon>Anthozoa</taxon>
        <taxon>Hexacorallia</taxon>
        <taxon>Scleractinia</taxon>
        <taxon>Astrocoeniina</taxon>
        <taxon>Acroporidae</taxon>
        <taxon>Acropora</taxon>
    </lineage>
</organism>
<name>A0AAD9QAI6_ACRCE</name>
<dbReference type="AlphaFoldDB" id="A0AAD9QAI6"/>
<evidence type="ECO:0000313" key="3">
    <source>
        <dbReference type="Proteomes" id="UP001249851"/>
    </source>
</evidence>
<keyword evidence="3" id="KW-1185">Reference proteome</keyword>
<dbReference type="Proteomes" id="UP001249851">
    <property type="component" value="Unassembled WGS sequence"/>
</dbReference>